<dbReference type="Proteomes" id="UP001597301">
    <property type="component" value="Unassembled WGS sequence"/>
</dbReference>
<dbReference type="EMBL" id="JBHUEO010000048">
    <property type="protein sequence ID" value="MFD1707878.1"/>
    <property type="molecule type" value="Genomic_DNA"/>
</dbReference>
<dbReference type="PANTHER" id="PTHR30126:SF40">
    <property type="entry name" value="HTH-TYPE TRANSCRIPTIONAL REGULATOR GLTR"/>
    <property type="match status" value="1"/>
</dbReference>
<protein>
    <submittedName>
        <fullName evidence="6">LysR family transcriptional regulator</fullName>
    </submittedName>
</protein>
<dbReference type="InterPro" id="IPR000847">
    <property type="entry name" value="LysR_HTH_N"/>
</dbReference>
<accession>A0ABW4KNS5</accession>
<evidence type="ECO:0000256" key="4">
    <source>
        <dbReference type="ARBA" id="ARBA00023163"/>
    </source>
</evidence>
<dbReference type="CDD" id="cd05466">
    <property type="entry name" value="PBP2_LTTR_substrate"/>
    <property type="match status" value="1"/>
</dbReference>
<evidence type="ECO:0000256" key="1">
    <source>
        <dbReference type="ARBA" id="ARBA00009437"/>
    </source>
</evidence>
<dbReference type="PRINTS" id="PR00039">
    <property type="entry name" value="HTHLYSR"/>
</dbReference>
<dbReference type="Pfam" id="PF03466">
    <property type="entry name" value="LysR_substrate"/>
    <property type="match status" value="1"/>
</dbReference>
<proteinExistence type="inferred from homology"/>
<dbReference type="InterPro" id="IPR036388">
    <property type="entry name" value="WH-like_DNA-bd_sf"/>
</dbReference>
<evidence type="ECO:0000313" key="7">
    <source>
        <dbReference type="Proteomes" id="UP001597301"/>
    </source>
</evidence>
<evidence type="ECO:0000259" key="5">
    <source>
        <dbReference type="PROSITE" id="PS50931"/>
    </source>
</evidence>
<dbReference type="PANTHER" id="PTHR30126">
    <property type="entry name" value="HTH-TYPE TRANSCRIPTIONAL REGULATOR"/>
    <property type="match status" value="1"/>
</dbReference>
<dbReference type="RefSeq" id="WP_380774723.1">
    <property type="nucleotide sequence ID" value="NZ_JBHUEO010000048.1"/>
</dbReference>
<evidence type="ECO:0000313" key="6">
    <source>
        <dbReference type="EMBL" id="MFD1707878.1"/>
    </source>
</evidence>
<dbReference type="SUPFAM" id="SSF53850">
    <property type="entry name" value="Periplasmic binding protein-like II"/>
    <property type="match status" value="1"/>
</dbReference>
<dbReference type="Gene3D" id="3.40.190.10">
    <property type="entry name" value="Periplasmic binding protein-like II"/>
    <property type="match status" value="2"/>
</dbReference>
<keyword evidence="2" id="KW-0805">Transcription regulation</keyword>
<name>A0ABW4KNS5_9BACI</name>
<keyword evidence="7" id="KW-1185">Reference proteome</keyword>
<dbReference type="PROSITE" id="PS50931">
    <property type="entry name" value="HTH_LYSR"/>
    <property type="match status" value="1"/>
</dbReference>
<sequence length="300" mass="34081">MNIQQLEYIVEVAKTGFISTASENLHVSQSGISQSITSLEEELKVKIFKRSRYGAVPTEEGKEIIKKAYEILLKIQELEEEALSRHVLKGKVRVSILPSYNNIPLIKALLSFKTKYPYLHIEVDEKKMTEESIYDVKNNHADIGLILSYGDLLQSENDLTFESLLDGRMKIMTNRNSILAMSKAVSPEDILNEPLILYNGNYVKWFANQIFRSYGPMDVLLTSNNVEGIFYSVEKGLGITLAPDFVINNHRSLLNDDIAVIDFINYDPANVSVGLIRQNSPFNSPNIKKVWDFIKEELSQ</sequence>
<keyword evidence="3" id="KW-0238">DNA-binding</keyword>
<reference evidence="7" key="1">
    <citation type="journal article" date="2019" name="Int. J. Syst. Evol. Microbiol.">
        <title>The Global Catalogue of Microorganisms (GCM) 10K type strain sequencing project: providing services to taxonomists for standard genome sequencing and annotation.</title>
        <authorList>
            <consortium name="The Broad Institute Genomics Platform"/>
            <consortium name="The Broad Institute Genome Sequencing Center for Infectious Disease"/>
            <person name="Wu L."/>
            <person name="Ma J."/>
        </authorList>
    </citation>
    <scope>NUCLEOTIDE SEQUENCE [LARGE SCALE GENOMIC DNA]</scope>
    <source>
        <strain evidence="7">CGMCC 1.12295</strain>
    </source>
</reference>
<keyword evidence="4" id="KW-0804">Transcription</keyword>
<dbReference type="SUPFAM" id="SSF46785">
    <property type="entry name" value="Winged helix' DNA-binding domain"/>
    <property type="match status" value="1"/>
</dbReference>
<gene>
    <name evidence="6" type="ORF">ACFSCZ_14220</name>
</gene>
<evidence type="ECO:0000256" key="3">
    <source>
        <dbReference type="ARBA" id="ARBA00023125"/>
    </source>
</evidence>
<dbReference type="Gene3D" id="1.10.10.10">
    <property type="entry name" value="Winged helix-like DNA-binding domain superfamily/Winged helix DNA-binding domain"/>
    <property type="match status" value="1"/>
</dbReference>
<feature type="domain" description="HTH lysR-type" evidence="5">
    <location>
        <begin position="1"/>
        <end position="58"/>
    </location>
</feature>
<dbReference type="InterPro" id="IPR036390">
    <property type="entry name" value="WH_DNA-bd_sf"/>
</dbReference>
<evidence type="ECO:0000256" key="2">
    <source>
        <dbReference type="ARBA" id="ARBA00023015"/>
    </source>
</evidence>
<comment type="similarity">
    <text evidence="1">Belongs to the LysR transcriptional regulatory family.</text>
</comment>
<comment type="caution">
    <text evidence="6">The sequence shown here is derived from an EMBL/GenBank/DDBJ whole genome shotgun (WGS) entry which is preliminary data.</text>
</comment>
<dbReference type="Pfam" id="PF00126">
    <property type="entry name" value="HTH_1"/>
    <property type="match status" value="1"/>
</dbReference>
<organism evidence="6 7">
    <name type="scientific">Siminovitchia sediminis</name>
    <dbReference type="NCBI Taxonomy" id="1274353"/>
    <lineage>
        <taxon>Bacteria</taxon>
        <taxon>Bacillati</taxon>
        <taxon>Bacillota</taxon>
        <taxon>Bacilli</taxon>
        <taxon>Bacillales</taxon>
        <taxon>Bacillaceae</taxon>
        <taxon>Siminovitchia</taxon>
    </lineage>
</organism>
<dbReference type="InterPro" id="IPR005119">
    <property type="entry name" value="LysR_subst-bd"/>
</dbReference>